<protein>
    <submittedName>
        <fullName evidence="1">Uncharacterized protein</fullName>
    </submittedName>
</protein>
<reference evidence="1 2" key="1">
    <citation type="journal article" date="2011" name="Stand. Genomic Sci.">
        <title>Non-contiguous finished genome sequence and contextual data of the filamentous soil bacterium Ktedonobacter racemifer type strain (SOSP1-21).</title>
        <authorList>
            <person name="Chang Y.J."/>
            <person name="Land M."/>
            <person name="Hauser L."/>
            <person name="Chertkov O."/>
            <person name="Del Rio T.G."/>
            <person name="Nolan M."/>
            <person name="Copeland A."/>
            <person name="Tice H."/>
            <person name="Cheng J.F."/>
            <person name="Lucas S."/>
            <person name="Han C."/>
            <person name="Goodwin L."/>
            <person name="Pitluck S."/>
            <person name="Ivanova N."/>
            <person name="Ovchinikova G."/>
            <person name="Pati A."/>
            <person name="Chen A."/>
            <person name="Palaniappan K."/>
            <person name="Mavromatis K."/>
            <person name="Liolios K."/>
            <person name="Brettin T."/>
            <person name="Fiebig A."/>
            <person name="Rohde M."/>
            <person name="Abt B."/>
            <person name="Goker M."/>
            <person name="Detter J.C."/>
            <person name="Woyke T."/>
            <person name="Bristow J."/>
            <person name="Eisen J.A."/>
            <person name="Markowitz V."/>
            <person name="Hugenholtz P."/>
            <person name="Kyrpides N.C."/>
            <person name="Klenk H.P."/>
            <person name="Lapidus A."/>
        </authorList>
    </citation>
    <scope>NUCLEOTIDE SEQUENCE [LARGE SCALE GENOMIC DNA]</scope>
    <source>
        <strain evidence="2">DSM 44963</strain>
    </source>
</reference>
<organism evidence="1 2">
    <name type="scientific">Ktedonobacter racemifer DSM 44963</name>
    <dbReference type="NCBI Taxonomy" id="485913"/>
    <lineage>
        <taxon>Bacteria</taxon>
        <taxon>Bacillati</taxon>
        <taxon>Chloroflexota</taxon>
        <taxon>Ktedonobacteria</taxon>
        <taxon>Ktedonobacterales</taxon>
        <taxon>Ktedonobacteraceae</taxon>
        <taxon>Ktedonobacter</taxon>
    </lineage>
</organism>
<proteinExistence type="predicted"/>
<evidence type="ECO:0000313" key="2">
    <source>
        <dbReference type="Proteomes" id="UP000004508"/>
    </source>
</evidence>
<accession>D6TLG7</accession>
<dbReference type="InParanoid" id="D6TLG7"/>
<sequence length="122" mass="14289">MSLYKNQGEDILRRYGKRPLLRTMHAETSFSQCFNCLYPHLCDMNRTVETGCKRPTRVISNPARRLSLLAGLHYKANRINRCNISHKAETDLHRQVQREPIRYGECHQLLRKRLPSLPDVGE</sequence>
<dbReference type="EMBL" id="ADVG01000002">
    <property type="protein sequence ID" value="EFH86617.1"/>
    <property type="molecule type" value="Genomic_DNA"/>
</dbReference>
<name>D6TLG7_KTERA</name>
<comment type="caution">
    <text evidence="1">The sequence shown here is derived from an EMBL/GenBank/DDBJ whole genome shotgun (WGS) entry which is preliminary data.</text>
</comment>
<dbReference type="AlphaFoldDB" id="D6TLG7"/>
<gene>
    <name evidence="1" type="ORF">Krac_7922</name>
</gene>
<dbReference type="Proteomes" id="UP000004508">
    <property type="component" value="Unassembled WGS sequence"/>
</dbReference>
<keyword evidence="2" id="KW-1185">Reference proteome</keyword>
<evidence type="ECO:0000313" key="1">
    <source>
        <dbReference type="EMBL" id="EFH86617.1"/>
    </source>
</evidence>